<accession>A0ABV2AI66</accession>
<dbReference type="InterPro" id="IPR000432">
    <property type="entry name" value="DNA_mismatch_repair_MutS_C"/>
</dbReference>
<gene>
    <name evidence="7" type="primary">MSH6_1</name>
    <name evidence="7" type="ORF">MHBO_001221</name>
</gene>
<sequence length="521" mass="60133">IFENEEGGKQNTLFEWLNRCSTPFGHRLLKEWVARPLCNIQNINKRLDAIENLMELPELAEQISKKLNLLTDIEKMIIRIRAYSLQKRKIVFYENIDLKYLRIFVQIINSLKICCEIIYLFKRIKNKIFSKKLIELVFDLFPKECEEKLRISEKIDIEESEEKQKIVPKGQISEKFENIKEEMNLIKSKLEQHLNKYKKIFNDPSICFFEGFISNYQIEMKSETANQKLSEDLIEVSRTSKKRRFTTNEIKSLVEELEILQEKKNEYLESYLKTVLAEFCDHSKMWSAAIKSIAELDCILALYNVSAFSTGSMVRPFIVKNQEKPFLELKQSWHPQISFSEQTTSTTGFVPNDIFIGDGADTKAMIIVTGPNMGGKSTLLRQTCIAVILAQLGCFVPAKSAKLSLTDRIFTRIGANDAILANKSTFFVELEETSNILNNATENSLVILDELGRGTSTFDGAAIAFAVCEHLSKITKCRTLFSTHYHLLSKYYRKSNFVSQWNMAFEAIGSKLIFLYKFQKV</sequence>
<dbReference type="InterPro" id="IPR027417">
    <property type="entry name" value="P-loop_NTPase"/>
</dbReference>
<dbReference type="EMBL" id="JBDODL010000272">
    <property type="protein sequence ID" value="MES1919376.1"/>
    <property type="molecule type" value="Genomic_DNA"/>
</dbReference>
<dbReference type="PIRSF" id="PIRSF005813">
    <property type="entry name" value="MSH2"/>
    <property type="match status" value="1"/>
</dbReference>
<dbReference type="SUPFAM" id="SSF48334">
    <property type="entry name" value="DNA repair protein MutS, domain III"/>
    <property type="match status" value="1"/>
</dbReference>
<comment type="similarity">
    <text evidence="1">Belongs to the DNA mismatch repair MutS family.</text>
</comment>
<organism evidence="7 8">
    <name type="scientific">Bonamia ostreae</name>
    <dbReference type="NCBI Taxonomy" id="126728"/>
    <lineage>
        <taxon>Eukaryota</taxon>
        <taxon>Sar</taxon>
        <taxon>Rhizaria</taxon>
        <taxon>Endomyxa</taxon>
        <taxon>Ascetosporea</taxon>
        <taxon>Haplosporida</taxon>
        <taxon>Bonamia</taxon>
    </lineage>
</organism>
<evidence type="ECO:0000256" key="4">
    <source>
        <dbReference type="ARBA" id="ARBA00023125"/>
    </source>
</evidence>
<feature type="domain" description="DNA mismatch repair proteins mutS family" evidence="6">
    <location>
        <begin position="444"/>
        <end position="460"/>
    </location>
</feature>
<evidence type="ECO:0000313" key="8">
    <source>
        <dbReference type="Proteomes" id="UP001439008"/>
    </source>
</evidence>
<dbReference type="PROSITE" id="PS00486">
    <property type="entry name" value="DNA_MISMATCH_REPAIR_2"/>
    <property type="match status" value="1"/>
</dbReference>
<dbReference type="PANTHER" id="PTHR11361:SF148">
    <property type="entry name" value="DNA MISMATCH REPAIR PROTEIN MSH6"/>
    <property type="match status" value="1"/>
</dbReference>
<evidence type="ECO:0000256" key="1">
    <source>
        <dbReference type="ARBA" id="ARBA00006271"/>
    </source>
</evidence>
<evidence type="ECO:0000313" key="7">
    <source>
        <dbReference type="EMBL" id="MES1919376.1"/>
    </source>
</evidence>
<evidence type="ECO:0000256" key="2">
    <source>
        <dbReference type="ARBA" id="ARBA00022741"/>
    </source>
</evidence>
<keyword evidence="5" id="KW-0175">Coiled coil</keyword>
<keyword evidence="3" id="KW-0067">ATP-binding</keyword>
<evidence type="ECO:0000256" key="5">
    <source>
        <dbReference type="SAM" id="Coils"/>
    </source>
</evidence>
<keyword evidence="2" id="KW-0547">Nucleotide-binding</keyword>
<dbReference type="Proteomes" id="UP001439008">
    <property type="component" value="Unassembled WGS sequence"/>
</dbReference>
<comment type="caution">
    <text evidence="7">The sequence shown here is derived from an EMBL/GenBank/DDBJ whole genome shotgun (WGS) entry which is preliminary data.</text>
</comment>
<feature type="coiled-coil region" evidence="5">
    <location>
        <begin position="243"/>
        <end position="270"/>
    </location>
</feature>
<dbReference type="SMART" id="SM00534">
    <property type="entry name" value="MUTSac"/>
    <property type="match status" value="1"/>
</dbReference>
<evidence type="ECO:0000259" key="6">
    <source>
        <dbReference type="PROSITE" id="PS00486"/>
    </source>
</evidence>
<keyword evidence="8" id="KW-1185">Reference proteome</keyword>
<feature type="non-terminal residue" evidence="7">
    <location>
        <position position="1"/>
    </location>
</feature>
<dbReference type="InterPro" id="IPR011184">
    <property type="entry name" value="DNA_mismatch_repair_Msh2"/>
</dbReference>
<dbReference type="SMART" id="SM00533">
    <property type="entry name" value="MUTSd"/>
    <property type="match status" value="1"/>
</dbReference>
<protein>
    <submittedName>
        <fullName evidence="7">DNA mismatch repair protein msh6</fullName>
    </submittedName>
</protein>
<dbReference type="Gene3D" id="1.10.1420.10">
    <property type="match status" value="2"/>
</dbReference>
<name>A0ABV2AI66_9EUKA</name>
<dbReference type="Pfam" id="PF05192">
    <property type="entry name" value="MutS_III"/>
    <property type="match status" value="1"/>
</dbReference>
<dbReference type="SUPFAM" id="SSF52540">
    <property type="entry name" value="P-loop containing nucleoside triphosphate hydrolases"/>
    <property type="match status" value="1"/>
</dbReference>
<proteinExistence type="inferred from homology"/>
<dbReference type="Gene3D" id="3.40.50.300">
    <property type="entry name" value="P-loop containing nucleotide triphosphate hydrolases"/>
    <property type="match status" value="1"/>
</dbReference>
<dbReference type="Pfam" id="PF00488">
    <property type="entry name" value="MutS_V"/>
    <property type="match status" value="1"/>
</dbReference>
<keyword evidence="4" id="KW-0238">DNA-binding</keyword>
<reference evidence="7 8" key="1">
    <citation type="journal article" date="2024" name="BMC Biol.">
        <title>Comparative genomics of Ascetosporea gives new insight into the evolutionary basis for animal parasitism in Rhizaria.</title>
        <authorList>
            <person name="Hiltunen Thoren M."/>
            <person name="Onut-Brannstrom I."/>
            <person name="Alfjorden A."/>
            <person name="Peckova H."/>
            <person name="Swords F."/>
            <person name="Hooper C."/>
            <person name="Holzer A.S."/>
            <person name="Bass D."/>
            <person name="Burki F."/>
        </authorList>
    </citation>
    <scope>NUCLEOTIDE SEQUENCE [LARGE SCALE GENOMIC DNA]</scope>
    <source>
        <strain evidence="7">20-A016</strain>
    </source>
</reference>
<dbReference type="InterPro" id="IPR045076">
    <property type="entry name" value="MutS"/>
</dbReference>
<dbReference type="PANTHER" id="PTHR11361">
    <property type="entry name" value="DNA MISMATCH REPAIR PROTEIN MUTS FAMILY MEMBER"/>
    <property type="match status" value="1"/>
</dbReference>
<dbReference type="InterPro" id="IPR036187">
    <property type="entry name" value="DNA_mismatch_repair_MutS_sf"/>
</dbReference>
<evidence type="ECO:0000256" key="3">
    <source>
        <dbReference type="ARBA" id="ARBA00022840"/>
    </source>
</evidence>
<dbReference type="InterPro" id="IPR007696">
    <property type="entry name" value="DNA_mismatch_repair_MutS_core"/>
</dbReference>